<dbReference type="InterPro" id="IPR001387">
    <property type="entry name" value="Cro/C1-type_HTH"/>
</dbReference>
<dbReference type="PROSITE" id="PS50943">
    <property type="entry name" value="HTH_CROC1"/>
    <property type="match status" value="1"/>
</dbReference>
<organism evidence="2 3">
    <name type="scientific">Kribbella antibiotica</name>
    <dbReference type="NCBI Taxonomy" id="190195"/>
    <lineage>
        <taxon>Bacteria</taxon>
        <taxon>Bacillati</taxon>
        <taxon>Actinomycetota</taxon>
        <taxon>Actinomycetes</taxon>
        <taxon>Propionibacteriales</taxon>
        <taxon>Kribbellaceae</taxon>
        <taxon>Kribbella</taxon>
    </lineage>
</organism>
<evidence type="ECO:0000259" key="1">
    <source>
        <dbReference type="PROSITE" id="PS50943"/>
    </source>
</evidence>
<dbReference type="PANTHER" id="PTHR35010">
    <property type="entry name" value="BLL4672 PROTEIN-RELATED"/>
    <property type="match status" value="1"/>
</dbReference>
<reference evidence="2 3" key="1">
    <citation type="submission" date="2019-03" db="EMBL/GenBank/DDBJ databases">
        <title>Draft genome sequences of novel Actinobacteria.</title>
        <authorList>
            <person name="Sahin N."/>
            <person name="Ay H."/>
            <person name="Saygin H."/>
        </authorList>
    </citation>
    <scope>NUCLEOTIDE SEQUENCE [LARGE SCALE GENOMIC DNA]</scope>
    <source>
        <strain evidence="2 3">JCM 13523</strain>
    </source>
</reference>
<dbReference type="SMART" id="SM00530">
    <property type="entry name" value="HTH_XRE"/>
    <property type="match status" value="1"/>
</dbReference>
<feature type="domain" description="HTH cro/C1-type" evidence="1">
    <location>
        <begin position="34"/>
        <end position="81"/>
    </location>
</feature>
<dbReference type="OrthoDB" id="3212310at2"/>
<dbReference type="Gene3D" id="1.10.260.40">
    <property type="entry name" value="lambda repressor-like DNA-binding domains"/>
    <property type="match status" value="1"/>
</dbReference>
<name>A0A4R4ZXG5_9ACTN</name>
<dbReference type="InterPro" id="IPR041413">
    <property type="entry name" value="MLTR_LBD"/>
</dbReference>
<dbReference type="RefSeq" id="WP_132164501.1">
    <property type="nucleotide sequence ID" value="NZ_SMKX01000003.1"/>
</dbReference>
<dbReference type="Proteomes" id="UP000295124">
    <property type="component" value="Unassembled WGS sequence"/>
</dbReference>
<comment type="caution">
    <text evidence="2">The sequence shown here is derived from an EMBL/GenBank/DDBJ whole genome shotgun (WGS) entry which is preliminary data.</text>
</comment>
<dbReference type="SUPFAM" id="SSF47413">
    <property type="entry name" value="lambda repressor-like DNA-binding domains"/>
    <property type="match status" value="1"/>
</dbReference>
<dbReference type="EMBL" id="SMKX01000003">
    <property type="protein sequence ID" value="TDD63014.1"/>
    <property type="molecule type" value="Genomic_DNA"/>
</dbReference>
<gene>
    <name evidence="2" type="ORF">E1263_01515</name>
</gene>
<dbReference type="Pfam" id="PF13560">
    <property type="entry name" value="HTH_31"/>
    <property type="match status" value="1"/>
</dbReference>
<dbReference type="PANTHER" id="PTHR35010:SF2">
    <property type="entry name" value="BLL4672 PROTEIN"/>
    <property type="match status" value="1"/>
</dbReference>
<dbReference type="InterPro" id="IPR010982">
    <property type="entry name" value="Lambda_DNA-bd_dom_sf"/>
</dbReference>
<sequence>MEYAELSDFLRKRREALQPEDVGMPRGRRRRTPGLRREEVAVLASMSTDYYSRLEGGRGPQPSVEMLGAIARALRLTLEERDYLFVLAGHGTPPRTTRARHVDPGMLRIMDRLQDTPALLLNRWGEAVAQTPAHVALAGELTSFEGMERSEHYRWFTDPESRILYREDEVDRHSRLLVSMLRMTATTDGPKSYAASIVAALQKASPEFVAIWERHEVIPAHSRTKHFRHHAVGELDLYCELINNADQQQLLVVFTAEPGSESAEKLRLLSVLGSQSMSSGQDFRRELI</sequence>
<evidence type="ECO:0000313" key="3">
    <source>
        <dbReference type="Proteomes" id="UP000295124"/>
    </source>
</evidence>
<dbReference type="GO" id="GO:0003677">
    <property type="term" value="F:DNA binding"/>
    <property type="evidence" value="ECO:0007669"/>
    <property type="project" value="InterPro"/>
</dbReference>
<protein>
    <submittedName>
        <fullName evidence="2">XRE family transcriptional regulator</fullName>
    </submittedName>
</protein>
<dbReference type="AlphaFoldDB" id="A0A4R4ZXG5"/>
<proteinExistence type="predicted"/>
<evidence type="ECO:0000313" key="2">
    <source>
        <dbReference type="EMBL" id="TDD63014.1"/>
    </source>
</evidence>
<accession>A0A4R4ZXG5</accession>
<dbReference type="Gene3D" id="3.30.450.180">
    <property type="match status" value="1"/>
</dbReference>
<dbReference type="Pfam" id="PF17765">
    <property type="entry name" value="MLTR_LBD"/>
    <property type="match status" value="1"/>
</dbReference>
<dbReference type="CDD" id="cd00093">
    <property type="entry name" value="HTH_XRE"/>
    <property type="match status" value="1"/>
</dbReference>
<keyword evidence="3" id="KW-1185">Reference proteome</keyword>